<sequence length="183" mass="21032">MRAMKKNNIQHNCFLIFLALFSISIIWLSFKHPWTKLSNVVIVEPTKVKFYDSDELKELEMNQILRGDFTSLEGIWRSQSGIDNGIQFLIRENCVLIDEKRYFLNLQGRAPYSGIYLTRPEKTAAAPLIIYPKGVAIPIIDDLGRIDLSGGLDPTDQTKIRILMAQSVLNREEVKRLTTYLVE</sequence>
<evidence type="ECO:0000313" key="3">
    <source>
        <dbReference type="Proteomes" id="UP000218181"/>
    </source>
</evidence>
<keyword evidence="1" id="KW-1133">Transmembrane helix</keyword>
<organism evidence="2 3">
    <name type="scientific">Lactococcus fujiensis JCM 16395</name>
    <dbReference type="NCBI Taxonomy" id="1291764"/>
    <lineage>
        <taxon>Bacteria</taxon>
        <taxon>Bacillati</taxon>
        <taxon>Bacillota</taxon>
        <taxon>Bacilli</taxon>
        <taxon>Lactobacillales</taxon>
        <taxon>Streptococcaceae</taxon>
        <taxon>Lactococcus</taxon>
    </lineage>
</organism>
<keyword evidence="3" id="KW-1185">Reference proteome</keyword>
<dbReference type="AlphaFoldDB" id="A0A2A5RJH3"/>
<dbReference type="STRING" id="1291764.GCA_001311235_01369"/>
<gene>
    <name evidence="2" type="ORF">RT41_GL001944</name>
</gene>
<feature type="transmembrane region" description="Helical" evidence="1">
    <location>
        <begin position="12"/>
        <end position="30"/>
    </location>
</feature>
<protein>
    <submittedName>
        <fullName evidence="2">Uncharacterized protein</fullName>
    </submittedName>
</protein>
<dbReference type="Proteomes" id="UP000218181">
    <property type="component" value="Unassembled WGS sequence"/>
</dbReference>
<comment type="caution">
    <text evidence="2">The sequence shown here is derived from an EMBL/GenBank/DDBJ whole genome shotgun (WGS) entry which is preliminary data.</text>
</comment>
<evidence type="ECO:0000256" key="1">
    <source>
        <dbReference type="SAM" id="Phobius"/>
    </source>
</evidence>
<keyword evidence="1" id="KW-0472">Membrane</keyword>
<name>A0A2A5RJH3_9LACT</name>
<evidence type="ECO:0000313" key="2">
    <source>
        <dbReference type="EMBL" id="PCR99303.1"/>
    </source>
</evidence>
<reference evidence="2 3" key="1">
    <citation type="submission" date="2014-12" db="EMBL/GenBank/DDBJ databases">
        <title>Draft genome sequences of 10 type strains of Lactococcus.</title>
        <authorList>
            <person name="Sun Z."/>
            <person name="Zhong Z."/>
            <person name="Liu W."/>
            <person name="Zhang W."/>
            <person name="Zhang H."/>
        </authorList>
    </citation>
    <scope>NUCLEOTIDE SEQUENCE [LARGE SCALE GENOMIC DNA]</scope>
    <source>
        <strain evidence="2 3">JCM 16395</strain>
    </source>
</reference>
<dbReference type="EMBL" id="JXJU01000009">
    <property type="protein sequence ID" value="PCR99303.1"/>
    <property type="molecule type" value="Genomic_DNA"/>
</dbReference>
<accession>A0A2A5RJH3</accession>
<keyword evidence="1" id="KW-0812">Transmembrane</keyword>
<proteinExistence type="predicted"/>